<gene>
    <name evidence="1" type="ORF">SVTN_00465</name>
</gene>
<dbReference type="Proteomes" id="UP000031774">
    <property type="component" value="Chromosome"/>
</dbReference>
<evidence type="ECO:0000313" key="2">
    <source>
        <dbReference type="Proteomes" id="UP000031774"/>
    </source>
</evidence>
<accession>A0A0B5I4Q3</accession>
<dbReference type="InterPro" id="IPR011990">
    <property type="entry name" value="TPR-like_helical_dom_sf"/>
</dbReference>
<dbReference type="HOGENOM" id="CLU_2703460_0_0_11"/>
<protein>
    <recommendedName>
        <fullName evidence="3">Tetratricopeptide repeat protein</fullName>
    </recommendedName>
</protein>
<evidence type="ECO:0008006" key="3">
    <source>
        <dbReference type="Google" id="ProtNLM"/>
    </source>
</evidence>
<reference evidence="1 2" key="1">
    <citation type="submission" date="2014-12" db="EMBL/GenBank/DDBJ databases">
        <title>Complete genome sequence of Streptomyces vietnamensis strain GIMV4.0001, a genetic manipulable producer of the benzoisochromanequinone antibiotic granaticin.</title>
        <authorList>
            <person name="Deng M.R."/>
            <person name="Guo J."/>
            <person name="Ma L.Y."/>
            <person name="Feng G.D."/>
            <person name="Mo C.Y."/>
            <person name="Zhu H.H."/>
        </authorList>
    </citation>
    <scope>NUCLEOTIDE SEQUENCE [LARGE SCALE GENOMIC DNA]</scope>
    <source>
        <strain evidence="2">GIMV4.0001</strain>
    </source>
</reference>
<dbReference type="SUPFAM" id="SSF48452">
    <property type="entry name" value="TPR-like"/>
    <property type="match status" value="1"/>
</dbReference>
<sequence length="73" mass="7551">MFHAREDAWGPAGAHQVIGCALEGLGRQAEAAAAYRHAIELFTAVADAAAERTAPALRAMEEGAGSYPAAPFL</sequence>
<proteinExistence type="predicted"/>
<dbReference type="AlphaFoldDB" id="A0A0B5I4Q3"/>
<dbReference type="Gene3D" id="1.25.40.10">
    <property type="entry name" value="Tetratricopeptide repeat domain"/>
    <property type="match status" value="1"/>
</dbReference>
<evidence type="ECO:0000313" key="1">
    <source>
        <dbReference type="EMBL" id="AJF63234.1"/>
    </source>
</evidence>
<name>A0A0B5I4Q3_9ACTN</name>
<dbReference type="EMBL" id="CP010407">
    <property type="protein sequence ID" value="AJF63234.1"/>
    <property type="molecule type" value="Genomic_DNA"/>
</dbReference>
<organism evidence="1 2">
    <name type="scientific">Streptomyces vietnamensis</name>
    <dbReference type="NCBI Taxonomy" id="362257"/>
    <lineage>
        <taxon>Bacteria</taxon>
        <taxon>Bacillati</taxon>
        <taxon>Actinomycetota</taxon>
        <taxon>Actinomycetes</taxon>
        <taxon>Kitasatosporales</taxon>
        <taxon>Streptomycetaceae</taxon>
        <taxon>Streptomyces</taxon>
    </lineage>
</organism>
<dbReference type="KEGG" id="svt:SVTN_00465"/>
<keyword evidence="2" id="KW-1185">Reference proteome</keyword>